<dbReference type="Proteomes" id="UP000287033">
    <property type="component" value="Unassembled WGS sequence"/>
</dbReference>
<organism evidence="14 15">
    <name type="scientific">Chiloscyllium punctatum</name>
    <name type="common">Brownbanded bambooshark</name>
    <name type="synonym">Hemiscyllium punctatum</name>
    <dbReference type="NCBI Taxonomy" id="137246"/>
    <lineage>
        <taxon>Eukaryota</taxon>
        <taxon>Metazoa</taxon>
        <taxon>Chordata</taxon>
        <taxon>Craniata</taxon>
        <taxon>Vertebrata</taxon>
        <taxon>Chondrichthyes</taxon>
        <taxon>Elasmobranchii</taxon>
        <taxon>Galeomorphii</taxon>
        <taxon>Galeoidea</taxon>
        <taxon>Orectolobiformes</taxon>
        <taxon>Hemiscylliidae</taxon>
        <taxon>Chiloscyllium</taxon>
    </lineage>
</organism>
<feature type="domain" description="Pyridoxine 5'-phosphate oxidase dimerisation C-terminal" evidence="13">
    <location>
        <begin position="251"/>
        <end position="305"/>
    </location>
</feature>
<name>A0A401T0C5_CHIPU</name>
<comment type="similarity">
    <text evidence="5">Belongs to the pyridoxamine 5'-phosphate oxidase family.</text>
</comment>
<keyword evidence="9" id="KW-0288">FMN</keyword>
<feature type="domain" description="Pyridoxamine 5'-phosphate oxidase N-terminal" evidence="12">
    <location>
        <begin position="120"/>
        <end position="235"/>
    </location>
</feature>
<evidence type="ECO:0000256" key="9">
    <source>
        <dbReference type="ARBA" id="ARBA00022643"/>
    </source>
</evidence>
<evidence type="ECO:0000259" key="12">
    <source>
        <dbReference type="Pfam" id="PF01243"/>
    </source>
</evidence>
<dbReference type="InterPro" id="IPR012349">
    <property type="entry name" value="Split_barrel_FMN-bd"/>
</dbReference>
<dbReference type="HAMAP" id="MF_01629">
    <property type="entry name" value="PdxH"/>
    <property type="match status" value="1"/>
</dbReference>
<dbReference type="InterPro" id="IPR019740">
    <property type="entry name" value="Pyridox_Oxase_CS"/>
</dbReference>
<comment type="function">
    <text evidence="2">Catalyzes the oxidation of either pyridoxine 5'-phosphate (PNP) or pyridoxamine 5'-phosphate (PMP) into pyridoxal 5'-phosphate (PLP).</text>
</comment>
<sequence length="305" mass="34692">VGNYFIEEHSYCSVTHTRTHADGVPQAAMWPRVIDIRKISFTVSLLRRSTPLWFGNNSVFPASPVGNMSTSSSSPNLAVAAMRKSYKCDQEAFEENQLVSLDPMKQFADWFEAATKCPSIQEANAMCLATCTKDGKPSARMLLLKGFGSEGFKFYTNHESRKGRELESNPNAAIVFYWEALNRQVRIEGHVTRLPVADSEEYFHSRPKSSQIGALVSRQSTVIPDREFLRKKNAQLVELYKDREVPMPEYWGGYLLEPDTIEFWQGQTNRLHDRIQFQRLKGGNIADAAMTHKAEGDWVYKRLSP</sequence>
<dbReference type="UniPathway" id="UPA01068">
    <property type="reaction ID" value="UER00304"/>
</dbReference>
<dbReference type="OMA" id="AYFRTRP"/>
<keyword evidence="15" id="KW-1185">Reference proteome</keyword>
<dbReference type="AlphaFoldDB" id="A0A401T0C5"/>
<dbReference type="Gene3D" id="2.30.110.10">
    <property type="entry name" value="Electron Transport, Fmn-binding Protein, Chain A"/>
    <property type="match status" value="1"/>
</dbReference>
<evidence type="ECO:0000256" key="7">
    <source>
        <dbReference type="ARBA" id="ARBA00012801"/>
    </source>
</evidence>
<comment type="caution">
    <text evidence="14">The sequence shown here is derived from an EMBL/GenBank/DDBJ whole genome shotgun (WGS) entry which is preliminary data.</text>
</comment>
<gene>
    <name evidence="14" type="ORF">chiPu_0014595</name>
</gene>
<dbReference type="STRING" id="137246.A0A401T0C5"/>
<evidence type="ECO:0000256" key="6">
    <source>
        <dbReference type="ARBA" id="ARBA00011738"/>
    </source>
</evidence>
<evidence type="ECO:0000256" key="5">
    <source>
        <dbReference type="ARBA" id="ARBA00007301"/>
    </source>
</evidence>
<evidence type="ECO:0000256" key="8">
    <source>
        <dbReference type="ARBA" id="ARBA00022630"/>
    </source>
</evidence>
<accession>A0A401T0C5</accession>
<dbReference type="EC" id="1.4.3.5" evidence="7"/>
<dbReference type="NCBIfam" id="NF004231">
    <property type="entry name" value="PRK05679.1"/>
    <property type="match status" value="1"/>
</dbReference>
<comment type="pathway">
    <text evidence="3">Cofactor metabolism; pyridoxal 5'-phosphate salvage; pyridoxal 5'-phosphate from pyridoxamine 5'-phosphate: step 1/1.</text>
</comment>
<dbReference type="GO" id="GO:0010181">
    <property type="term" value="F:FMN binding"/>
    <property type="evidence" value="ECO:0007669"/>
    <property type="project" value="InterPro"/>
</dbReference>
<evidence type="ECO:0000256" key="4">
    <source>
        <dbReference type="ARBA" id="ARBA00005037"/>
    </source>
</evidence>
<dbReference type="Pfam" id="PF01243">
    <property type="entry name" value="PNPOx_N"/>
    <property type="match status" value="1"/>
</dbReference>
<feature type="non-terminal residue" evidence="14">
    <location>
        <position position="1"/>
    </location>
</feature>
<evidence type="ECO:0000256" key="10">
    <source>
        <dbReference type="ARBA" id="ARBA00023002"/>
    </source>
</evidence>
<evidence type="ECO:0000256" key="11">
    <source>
        <dbReference type="ARBA" id="ARBA00023096"/>
    </source>
</evidence>
<dbReference type="FunFam" id="2.30.110.10:FF:000005">
    <property type="entry name" value="NAD(P)H-hydrate epimerase"/>
    <property type="match status" value="1"/>
</dbReference>
<dbReference type="Pfam" id="PF10590">
    <property type="entry name" value="PNP_phzG_C"/>
    <property type="match status" value="1"/>
</dbReference>
<evidence type="ECO:0000313" key="15">
    <source>
        <dbReference type="Proteomes" id="UP000287033"/>
    </source>
</evidence>
<keyword evidence="8" id="KW-0285">Flavoprotein</keyword>
<comment type="cofactor">
    <cofactor evidence="1">
        <name>FMN</name>
        <dbReference type="ChEBI" id="CHEBI:58210"/>
    </cofactor>
</comment>
<evidence type="ECO:0000313" key="14">
    <source>
        <dbReference type="EMBL" id="GCC36103.1"/>
    </source>
</evidence>
<dbReference type="GO" id="GO:0008615">
    <property type="term" value="P:pyridoxine biosynthetic process"/>
    <property type="evidence" value="ECO:0007669"/>
    <property type="project" value="UniProtKB-KW"/>
</dbReference>
<evidence type="ECO:0000256" key="2">
    <source>
        <dbReference type="ARBA" id="ARBA00003691"/>
    </source>
</evidence>
<comment type="subunit">
    <text evidence="6">Homodimer.</text>
</comment>
<dbReference type="PANTHER" id="PTHR10851:SF0">
    <property type="entry name" value="PYRIDOXINE-5'-PHOSPHATE OXIDASE"/>
    <property type="match status" value="1"/>
</dbReference>
<keyword evidence="10" id="KW-0560">Oxidoreductase</keyword>
<keyword evidence="11" id="KW-0664">Pyridoxine biosynthesis</keyword>
<reference evidence="14 15" key="1">
    <citation type="journal article" date="2018" name="Nat. Ecol. Evol.">
        <title>Shark genomes provide insights into elasmobranch evolution and the origin of vertebrates.</title>
        <authorList>
            <person name="Hara Y"/>
            <person name="Yamaguchi K"/>
            <person name="Onimaru K"/>
            <person name="Kadota M"/>
            <person name="Koyanagi M"/>
            <person name="Keeley SD"/>
            <person name="Tatsumi K"/>
            <person name="Tanaka K"/>
            <person name="Motone F"/>
            <person name="Kageyama Y"/>
            <person name="Nozu R"/>
            <person name="Adachi N"/>
            <person name="Nishimura O"/>
            <person name="Nakagawa R"/>
            <person name="Tanegashima C"/>
            <person name="Kiyatake I"/>
            <person name="Matsumoto R"/>
            <person name="Murakumo K"/>
            <person name="Nishida K"/>
            <person name="Terakita A"/>
            <person name="Kuratani S"/>
            <person name="Sato K"/>
            <person name="Hyodo S Kuraku.S."/>
        </authorList>
    </citation>
    <scope>NUCLEOTIDE SEQUENCE [LARGE SCALE GENOMIC DNA]</scope>
</reference>
<comment type="pathway">
    <text evidence="4">Cofactor metabolism; pyridoxal 5'-phosphate salvage; pyridoxal 5'-phosphate from pyridoxine 5'-phosphate: step 1/1.</text>
</comment>
<dbReference type="PROSITE" id="PS01064">
    <property type="entry name" value="PYRIDOX_OXIDASE"/>
    <property type="match status" value="1"/>
</dbReference>
<proteinExistence type="inferred from homology"/>
<dbReference type="InterPro" id="IPR011576">
    <property type="entry name" value="Pyridox_Oxase_N"/>
</dbReference>
<dbReference type="GO" id="GO:0004733">
    <property type="term" value="F:pyridoxamine phosphate oxidase activity"/>
    <property type="evidence" value="ECO:0007669"/>
    <property type="project" value="UniProtKB-EC"/>
</dbReference>
<dbReference type="SUPFAM" id="SSF50475">
    <property type="entry name" value="FMN-binding split barrel"/>
    <property type="match status" value="1"/>
</dbReference>
<evidence type="ECO:0000256" key="3">
    <source>
        <dbReference type="ARBA" id="ARBA00004738"/>
    </source>
</evidence>
<evidence type="ECO:0000259" key="13">
    <source>
        <dbReference type="Pfam" id="PF10590"/>
    </source>
</evidence>
<dbReference type="InterPro" id="IPR019576">
    <property type="entry name" value="Pyridoxamine_oxidase_dimer_C"/>
</dbReference>
<dbReference type="NCBIfam" id="TIGR00558">
    <property type="entry name" value="pdxH"/>
    <property type="match status" value="1"/>
</dbReference>
<dbReference type="InterPro" id="IPR000659">
    <property type="entry name" value="Pyridox_Oxase"/>
</dbReference>
<dbReference type="OrthoDB" id="303614at2759"/>
<evidence type="ECO:0000256" key="1">
    <source>
        <dbReference type="ARBA" id="ARBA00001917"/>
    </source>
</evidence>
<protein>
    <recommendedName>
        <fullName evidence="7">pyridoxal 5'-phosphate synthase</fullName>
        <ecNumber evidence="7">1.4.3.5</ecNumber>
    </recommendedName>
</protein>
<dbReference type="EMBL" id="BEZZ01000787">
    <property type="protein sequence ID" value="GCC36103.1"/>
    <property type="molecule type" value="Genomic_DNA"/>
</dbReference>
<dbReference type="PANTHER" id="PTHR10851">
    <property type="entry name" value="PYRIDOXINE-5-PHOSPHATE OXIDASE"/>
    <property type="match status" value="1"/>
</dbReference>